<dbReference type="AlphaFoldDB" id="A0A1B2HRL5"/>
<organism evidence="2 3">
    <name type="scientific">Lentzea guizhouensis</name>
    <dbReference type="NCBI Taxonomy" id="1586287"/>
    <lineage>
        <taxon>Bacteria</taxon>
        <taxon>Bacillati</taxon>
        <taxon>Actinomycetota</taxon>
        <taxon>Actinomycetes</taxon>
        <taxon>Pseudonocardiales</taxon>
        <taxon>Pseudonocardiaceae</taxon>
        <taxon>Lentzea</taxon>
    </lineage>
</organism>
<feature type="region of interest" description="Disordered" evidence="1">
    <location>
        <begin position="73"/>
        <end position="104"/>
    </location>
</feature>
<proteinExistence type="predicted"/>
<evidence type="ECO:0000313" key="3">
    <source>
        <dbReference type="Proteomes" id="UP000093053"/>
    </source>
</evidence>
<gene>
    <name evidence="2" type="ORF">BBK82_34200</name>
</gene>
<accession>A0A1B2HRL5</accession>
<keyword evidence="3" id="KW-1185">Reference proteome</keyword>
<name>A0A1B2HRL5_9PSEU</name>
<evidence type="ECO:0000313" key="2">
    <source>
        <dbReference type="EMBL" id="ANZ40332.1"/>
    </source>
</evidence>
<dbReference type="EMBL" id="CP016793">
    <property type="protein sequence ID" value="ANZ40332.1"/>
    <property type="molecule type" value="Genomic_DNA"/>
</dbReference>
<dbReference type="Proteomes" id="UP000093053">
    <property type="component" value="Chromosome"/>
</dbReference>
<reference evidence="2 3" key="1">
    <citation type="submission" date="2016-07" db="EMBL/GenBank/DDBJ databases">
        <title>Complete genome sequence of the Lentzea guizhouensis DHS C013.</title>
        <authorList>
            <person name="Cao C."/>
        </authorList>
    </citation>
    <scope>NUCLEOTIDE SEQUENCE [LARGE SCALE GENOMIC DNA]</scope>
    <source>
        <strain evidence="2 3">DHS C013</strain>
    </source>
</reference>
<dbReference type="STRING" id="1586287.BBK82_34200"/>
<feature type="compositionally biased region" description="Low complexity" evidence="1">
    <location>
        <begin position="73"/>
        <end position="89"/>
    </location>
</feature>
<evidence type="ECO:0000256" key="1">
    <source>
        <dbReference type="SAM" id="MobiDB-lite"/>
    </source>
</evidence>
<protein>
    <submittedName>
        <fullName evidence="2">Uncharacterized protein</fullName>
    </submittedName>
</protein>
<sequence length="155" mass="16378">MVAPASSRPYWMEFCPVEYRASATGSVYSLSCCATTNGHRKLFQLPRNVRMPSVASAGPHSGRMILAKIRTSLAPSTRPASSSSPGSPAMNCRIRNTPNGETRNGRISAGNEFASPALTTSTYSGTNVTTPGIIRVAMTTANNVRLPRNSSLASA</sequence>
<dbReference type="KEGG" id="led:BBK82_34200"/>